<comment type="caution">
    <text evidence="1">The sequence shown here is derived from an EMBL/GenBank/DDBJ whole genome shotgun (WGS) entry which is preliminary data.</text>
</comment>
<accession>A0A7C4H9N2</accession>
<evidence type="ECO:0000313" key="1">
    <source>
        <dbReference type="EMBL" id="HGM46308.1"/>
    </source>
</evidence>
<keyword evidence="1" id="KW-0560">Oxidoreductase</keyword>
<dbReference type="AlphaFoldDB" id="A0A7C4H9N2"/>
<dbReference type="Gene3D" id="3.20.70.20">
    <property type="match status" value="1"/>
</dbReference>
<dbReference type="GO" id="GO:0006260">
    <property type="term" value="P:DNA replication"/>
    <property type="evidence" value="ECO:0007669"/>
    <property type="project" value="InterPro"/>
</dbReference>
<reference evidence="1" key="1">
    <citation type="journal article" date="2020" name="mSystems">
        <title>Genome- and Community-Level Interaction Insights into Carbon Utilization and Element Cycling Functions of Hydrothermarchaeota in Hydrothermal Sediment.</title>
        <authorList>
            <person name="Zhou Z."/>
            <person name="Liu Y."/>
            <person name="Xu W."/>
            <person name="Pan J."/>
            <person name="Luo Z.H."/>
            <person name="Li M."/>
        </authorList>
    </citation>
    <scope>NUCLEOTIDE SEQUENCE</scope>
    <source>
        <strain evidence="1">SpSt-649</strain>
    </source>
</reference>
<protein>
    <submittedName>
        <fullName evidence="1">Anaerobic ribonucleoside triphosphate reductase</fullName>
        <ecNumber evidence="1">1.17.4.2</ecNumber>
    </submittedName>
</protein>
<dbReference type="PANTHER" id="PTHR21075:SF0">
    <property type="entry name" value="ANAEROBIC RIBONUCLEOSIDE-TRIPHOSPHATE REDUCTASE"/>
    <property type="match status" value="1"/>
</dbReference>
<dbReference type="GO" id="GO:0009265">
    <property type="term" value="P:2'-deoxyribonucleotide biosynthetic process"/>
    <property type="evidence" value="ECO:0007669"/>
    <property type="project" value="TreeGrafter"/>
</dbReference>
<dbReference type="GO" id="GO:0031250">
    <property type="term" value="C:anaerobic ribonucleoside-triphosphate reductase complex"/>
    <property type="evidence" value="ECO:0007669"/>
    <property type="project" value="TreeGrafter"/>
</dbReference>
<gene>
    <name evidence="1" type="ORF">ENU21_00960</name>
</gene>
<dbReference type="NCBIfam" id="TIGR02487">
    <property type="entry name" value="NrdD"/>
    <property type="match status" value="1"/>
</dbReference>
<name>A0A7C4H9N2_THEPE</name>
<organism evidence="1">
    <name type="scientific">Thermofilum pendens</name>
    <dbReference type="NCBI Taxonomy" id="2269"/>
    <lineage>
        <taxon>Archaea</taxon>
        <taxon>Thermoproteota</taxon>
        <taxon>Thermoprotei</taxon>
        <taxon>Thermofilales</taxon>
        <taxon>Thermofilaceae</taxon>
        <taxon>Thermofilum</taxon>
    </lineage>
</organism>
<dbReference type="InterPro" id="IPR012833">
    <property type="entry name" value="NrdD"/>
</dbReference>
<dbReference type="NCBIfam" id="NF006358">
    <property type="entry name" value="PRK08579.1"/>
    <property type="match status" value="1"/>
</dbReference>
<dbReference type="EMBL" id="DTBQ01000028">
    <property type="protein sequence ID" value="HGM46308.1"/>
    <property type="molecule type" value="Genomic_DNA"/>
</dbReference>
<dbReference type="EC" id="1.17.4.2" evidence="1"/>
<dbReference type="PANTHER" id="PTHR21075">
    <property type="entry name" value="ANAEROBIC RIBONUCLEOSIDE-TRIPHOSPHATE REDUCTASE"/>
    <property type="match status" value="1"/>
</dbReference>
<dbReference type="SUPFAM" id="SSF51998">
    <property type="entry name" value="PFL-like glycyl radical enzymes"/>
    <property type="match status" value="1"/>
</dbReference>
<dbReference type="Pfam" id="PF13597">
    <property type="entry name" value="NRDD"/>
    <property type="match status" value="1"/>
</dbReference>
<dbReference type="GO" id="GO:0004748">
    <property type="term" value="F:ribonucleoside-diphosphate reductase activity, thioredoxin disulfide as acceptor"/>
    <property type="evidence" value="ECO:0007669"/>
    <property type="project" value="TreeGrafter"/>
</dbReference>
<dbReference type="GO" id="GO:0008998">
    <property type="term" value="F:ribonucleoside-triphosphate reductase (thioredoxin) activity"/>
    <property type="evidence" value="ECO:0007669"/>
    <property type="project" value="UniProtKB-EC"/>
</dbReference>
<proteinExistence type="predicted"/>
<sequence>MQLGGLERWCPLVVARALTRTEHTTSLLRKLEQEYLSDLSWEKRENANHTVSYSNFRNYLFEKLIKSKDELSQFLPPQAVERHFSGDIHVHKLPDSLWIPYCAGWSYRKILEKGLRTPSIVSAPAKHFDTAVAHLVNFFFMGAQEWTGAQAVSAFDLYTAPFVKADKLSYTQVKQILQGMLFELNYPARSGYQSPFTNITLVADVSSGMLEGDAIVGGVKVGSLSDYVEEALKVDEALFDLYAHGDALGQPFTFPIPTLMLTRNFDWNGRRWGELSDKIFEAVAKKGTVYFLNGYASNVEALYAMCCRLTIDVNHAVLKSKATLSLKLSRVDAEEAYESFLKAREASRAYGIWAMPDATGSIGVVTLNMPRIAYYSKGEWSVFEELLDAALQSARSVLRAWRERYKLSLEAGFMPLTKEYLGHFNYHFGTVGLIGLPEAAANFLRDPFLWVEGSFRRMREALEVEKKMVELVRSRVEEFERLDGTLYNVEEVPGESAGYRLASSDARVLKDACIPSDGSAPFYSNSVVPYYADIPLYQRAQWEGEVQQLFTGGVMMHLFLGEQPDPEALKKLVYRLAVSTKLVYFSITPTITVCHGCGTSMTGYYPTCPKCGGDRVDHWSRIVGYYRPVRNWNPGKKAEFKLRVTY</sequence>